<dbReference type="Proteomes" id="UP001321486">
    <property type="component" value="Plasmid pNBRC108728a"/>
</dbReference>
<feature type="region of interest" description="Disordered" evidence="1">
    <location>
        <begin position="1"/>
        <end position="78"/>
    </location>
</feature>
<evidence type="ECO:0000313" key="3">
    <source>
        <dbReference type="Proteomes" id="UP001321486"/>
    </source>
</evidence>
<keyword evidence="3" id="KW-1185">Reference proteome</keyword>
<name>A0ABN6Y982_9MICO</name>
<geneLocation type="plasmid" evidence="2 3">
    <name>pNBRC108728a</name>
</geneLocation>
<proteinExistence type="predicted"/>
<protein>
    <submittedName>
        <fullName evidence="2">Uncharacterized protein</fullName>
    </submittedName>
</protein>
<organism evidence="2 3">
    <name type="scientific">Frondihabitans sucicola</name>
    <dbReference type="NCBI Taxonomy" id="1268041"/>
    <lineage>
        <taxon>Bacteria</taxon>
        <taxon>Bacillati</taxon>
        <taxon>Actinomycetota</taxon>
        <taxon>Actinomycetes</taxon>
        <taxon>Micrococcales</taxon>
        <taxon>Microbacteriaceae</taxon>
        <taxon>Frondihabitans</taxon>
    </lineage>
</organism>
<dbReference type="RefSeq" id="WP_286347391.1">
    <property type="nucleotide sequence ID" value="NZ_AP027733.1"/>
</dbReference>
<keyword evidence="2" id="KW-0614">Plasmid</keyword>
<gene>
    <name evidence="2" type="ORF">GCM10025867_47870</name>
</gene>
<feature type="compositionally biased region" description="Low complexity" evidence="1">
    <location>
        <begin position="55"/>
        <end position="78"/>
    </location>
</feature>
<evidence type="ECO:0000313" key="2">
    <source>
        <dbReference type="EMBL" id="BDZ52546.1"/>
    </source>
</evidence>
<evidence type="ECO:0000256" key="1">
    <source>
        <dbReference type="SAM" id="MobiDB-lite"/>
    </source>
</evidence>
<sequence>MSDDKPDRPAFGSMTRKPNGPRPAPDASSDPIDRAPAPVRAALPSPAVQQEAVGTPTFAPTPASSVSSTTVGPAAATTPIVVTKRGRGPARPFTTTIGDDVRALMEVVKRDQGMDLREIIETAVVEKYGYLRR</sequence>
<dbReference type="EMBL" id="AP027733">
    <property type="protein sequence ID" value="BDZ52546.1"/>
    <property type="molecule type" value="Genomic_DNA"/>
</dbReference>
<accession>A0ABN6Y982</accession>
<reference evidence="3" key="1">
    <citation type="journal article" date="2019" name="Int. J. Syst. Evol. Microbiol.">
        <title>The Global Catalogue of Microorganisms (GCM) 10K type strain sequencing project: providing services to taxonomists for standard genome sequencing and annotation.</title>
        <authorList>
            <consortium name="The Broad Institute Genomics Platform"/>
            <consortium name="The Broad Institute Genome Sequencing Center for Infectious Disease"/>
            <person name="Wu L."/>
            <person name="Ma J."/>
        </authorList>
    </citation>
    <scope>NUCLEOTIDE SEQUENCE [LARGE SCALE GENOMIC DNA]</scope>
    <source>
        <strain evidence="3">NBRC 108728</strain>
    </source>
</reference>